<keyword evidence="8" id="KW-0347">Helicase</keyword>
<dbReference type="InterPro" id="IPR011114">
    <property type="entry name" value="RuvA_C"/>
</dbReference>
<comment type="subcellular location">
    <subcellularLocation>
        <location evidence="6">Cytoplasm</location>
    </subcellularLocation>
</comment>
<comment type="function">
    <text evidence="6">The RuvA-RuvB-RuvC complex processes Holliday junction (HJ) DNA during genetic recombination and DNA repair, while the RuvA-RuvB complex plays an important role in the rescue of blocked DNA replication forks via replication fork reversal (RFR). RuvA specifically binds to HJ cruciform DNA, conferring on it an open structure. The RuvB hexamer acts as an ATP-dependent pump, pulling dsDNA into and through the RuvAB complex. HJ branch migration allows RuvC to scan DNA until it finds its consensus sequence, where it cleaves and resolves the cruciform DNA.</text>
</comment>
<comment type="caution">
    <text evidence="6">Lacks conserved residue(s) required for the propagation of feature annotation.</text>
</comment>
<dbReference type="Pfam" id="PF14520">
    <property type="entry name" value="HHH_5"/>
    <property type="match status" value="1"/>
</dbReference>
<dbReference type="InterPro" id="IPR010994">
    <property type="entry name" value="RuvA_2-like"/>
</dbReference>
<feature type="region of interest" description="Domain III" evidence="6">
    <location>
        <begin position="145"/>
        <end position="188"/>
    </location>
</feature>
<dbReference type="GO" id="GO:0048476">
    <property type="term" value="C:Holliday junction resolvase complex"/>
    <property type="evidence" value="ECO:0007669"/>
    <property type="project" value="UniProtKB-UniRule"/>
</dbReference>
<protein>
    <recommendedName>
        <fullName evidence="6">Holliday junction branch migration complex subunit RuvA</fullName>
    </recommendedName>
</protein>
<dbReference type="NCBIfam" id="TIGR00084">
    <property type="entry name" value="ruvA"/>
    <property type="match status" value="1"/>
</dbReference>
<dbReference type="Pfam" id="PF07499">
    <property type="entry name" value="RuvA_C"/>
    <property type="match status" value="1"/>
</dbReference>
<dbReference type="SUPFAM" id="SSF46929">
    <property type="entry name" value="DNA helicase RuvA subunit, C-terminal domain"/>
    <property type="match status" value="1"/>
</dbReference>
<dbReference type="HAMAP" id="MF_00031">
    <property type="entry name" value="DNA_HJ_migration_RuvA"/>
    <property type="match status" value="1"/>
</dbReference>
<dbReference type="GO" id="GO:0005524">
    <property type="term" value="F:ATP binding"/>
    <property type="evidence" value="ECO:0007669"/>
    <property type="project" value="InterPro"/>
</dbReference>
<dbReference type="EMBL" id="FQUL01000002">
    <property type="protein sequence ID" value="SHE31910.1"/>
    <property type="molecule type" value="Genomic_DNA"/>
</dbReference>
<sequence length="188" mass="20497">MIDRVVGTVVEKGDSSVVVQAAGLGYEIFAPSSYTPEIGSLTTLYTRMVIRDELPVLFGFESKVDRRTFDRLRTVQGVGPQLALTILTHLGDVGVAEAVVNQDVKRFKSVPGVGDRLASRLVLELKRFFESDEIDEGEIYLSGVRREVAEALLALGFSQTEVVEALKSLPDGLDPNSALRMALKGLRS</sequence>
<evidence type="ECO:0000256" key="2">
    <source>
        <dbReference type="ARBA" id="ARBA00022763"/>
    </source>
</evidence>
<evidence type="ECO:0000256" key="6">
    <source>
        <dbReference type="HAMAP-Rule" id="MF_00031"/>
    </source>
</evidence>
<keyword evidence="9" id="KW-1185">Reference proteome</keyword>
<dbReference type="GO" id="GO:0006310">
    <property type="term" value="P:DNA recombination"/>
    <property type="evidence" value="ECO:0007669"/>
    <property type="project" value="UniProtKB-UniRule"/>
</dbReference>
<keyword evidence="5 6" id="KW-0234">DNA repair</keyword>
<reference evidence="9" key="1">
    <citation type="submission" date="2016-11" db="EMBL/GenBank/DDBJ databases">
        <authorList>
            <person name="Varghese N."/>
            <person name="Submissions S."/>
        </authorList>
    </citation>
    <scope>NUCLEOTIDE SEQUENCE [LARGE SCALE GENOMIC DNA]</scope>
    <source>
        <strain evidence="9">DSM 19514</strain>
    </source>
</reference>
<comment type="subunit">
    <text evidence="6">Homotetramer. Forms an RuvA(8)-RuvB(12)-Holliday junction (HJ) complex. HJ DNA is sandwiched between 2 RuvA tetramers; dsDNA enters through RuvA and exits via RuvB. An RuvB hexamer assembles on each DNA strand where it exits the tetramer. Each RuvB hexamer is contacted by two RuvA subunits (via domain III) on 2 adjacent RuvB subunits; this complex drives branch migration. In the full resolvosome a probable DNA-RuvA(4)-RuvB(12)-RuvC(2) complex forms which resolves the HJ.</text>
</comment>
<dbReference type="InterPro" id="IPR003583">
    <property type="entry name" value="Hlx-hairpin-Hlx_DNA-bd_motif"/>
</dbReference>
<comment type="similarity">
    <text evidence="6">Belongs to the RuvA family.</text>
</comment>
<comment type="domain">
    <text evidence="6">Has three domains with a flexible linker between the domains II and III and assumes an 'L' shape. Domain III is highly mobile and contacts RuvB.</text>
</comment>
<dbReference type="Pfam" id="PF01330">
    <property type="entry name" value="RuvA_N"/>
    <property type="match status" value="1"/>
</dbReference>
<dbReference type="GO" id="GO:0000400">
    <property type="term" value="F:four-way junction DNA binding"/>
    <property type="evidence" value="ECO:0007669"/>
    <property type="project" value="UniProtKB-UniRule"/>
</dbReference>
<dbReference type="Gene3D" id="2.40.50.140">
    <property type="entry name" value="Nucleic acid-binding proteins"/>
    <property type="match status" value="1"/>
</dbReference>
<dbReference type="GO" id="GO:0006281">
    <property type="term" value="P:DNA repair"/>
    <property type="evidence" value="ECO:0007669"/>
    <property type="project" value="UniProtKB-UniRule"/>
</dbReference>
<name>A0A1M4SI85_9ACTN</name>
<keyword evidence="8" id="KW-0547">Nucleotide-binding</keyword>
<evidence type="ECO:0000256" key="3">
    <source>
        <dbReference type="ARBA" id="ARBA00023125"/>
    </source>
</evidence>
<dbReference type="InterPro" id="IPR000085">
    <property type="entry name" value="RuvA"/>
</dbReference>
<dbReference type="GO" id="GO:0005737">
    <property type="term" value="C:cytoplasm"/>
    <property type="evidence" value="ECO:0007669"/>
    <property type="project" value="UniProtKB-SubCell"/>
</dbReference>
<evidence type="ECO:0000256" key="5">
    <source>
        <dbReference type="ARBA" id="ARBA00023204"/>
    </source>
</evidence>
<dbReference type="InterPro" id="IPR012340">
    <property type="entry name" value="NA-bd_OB-fold"/>
</dbReference>
<keyword evidence="1 6" id="KW-0963">Cytoplasm</keyword>
<dbReference type="CDD" id="cd14332">
    <property type="entry name" value="UBA_RuvA_C"/>
    <property type="match status" value="1"/>
</dbReference>
<evidence type="ECO:0000259" key="7">
    <source>
        <dbReference type="SMART" id="SM00278"/>
    </source>
</evidence>
<keyword evidence="2 6" id="KW-0227">DNA damage</keyword>
<dbReference type="SUPFAM" id="SSF47781">
    <property type="entry name" value="RuvA domain 2-like"/>
    <property type="match status" value="1"/>
</dbReference>
<dbReference type="RefSeq" id="WP_072788011.1">
    <property type="nucleotide sequence ID" value="NZ_FQUL01000002.1"/>
</dbReference>
<dbReference type="SUPFAM" id="SSF50249">
    <property type="entry name" value="Nucleic acid-binding proteins"/>
    <property type="match status" value="1"/>
</dbReference>
<proteinExistence type="inferred from homology"/>
<dbReference type="Proteomes" id="UP000184295">
    <property type="component" value="Unassembled WGS sequence"/>
</dbReference>
<evidence type="ECO:0000256" key="1">
    <source>
        <dbReference type="ARBA" id="ARBA00022490"/>
    </source>
</evidence>
<dbReference type="InterPro" id="IPR036267">
    <property type="entry name" value="RuvA_C_sf"/>
</dbReference>
<keyword evidence="4 6" id="KW-0233">DNA recombination</keyword>
<evidence type="ECO:0000256" key="4">
    <source>
        <dbReference type="ARBA" id="ARBA00023172"/>
    </source>
</evidence>
<feature type="domain" description="Helix-hairpin-helix DNA-binding motif class 1" evidence="7">
    <location>
        <begin position="70"/>
        <end position="89"/>
    </location>
</feature>
<dbReference type="SMART" id="SM00278">
    <property type="entry name" value="HhH1"/>
    <property type="match status" value="2"/>
</dbReference>
<dbReference type="GO" id="GO:0009378">
    <property type="term" value="F:four-way junction helicase activity"/>
    <property type="evidence" value="ECO:0007669"/>
    <property type="project" value="InterPro"/>
</dbReference>
<evidence type="ECO:0000313" key="8">
    <source>
        <dbReference type="EMBL" id="SHE31910.1"/>
    </source>
</evidence>
<keyword evidence="8" id="KW-0378">Hydrolase</keyword>
<keyword evidence="8" id="KW-0067">ATP-binding</keyword>
<organism evidence="8 9">
    <name type="scientific">Ferrithrix thermotolerans DSM 19514</name>
    <dbReference type="NCBI Taxonomy" id="1121881"/>
    <lineage>
        <taxon>Bacteria</taxon>
        <taxon>Bacillati</taxon>
        <taxon>Actinomycetota</taxon>
        <taxon>Acidimicrobiia</taxon>
        <taxon>Acidimicrobiales</taxon>
        <taxon>Acidimicrobiaceae</taxon>
        <taxon>Ferrithrix</taxon>
    </lineage>
</organism>
<dbReference type="AlphaFoldDB" id="A0A1M4SI85"/>
<dbReference type="STRING" id="1121881.SAMN02745225_00296"/>
<gene>
    <name evidence="6" type="primary">ruvA</name>
    <name evidence="8" type="ORF">SAMN02745225_00296</name>
</gene>
<keyword evidence="3 6" id="KW-0238">DNA-binding</keyword>
<dbReference type="InterPro" id="IPR013849">
    <property type="entry name" value="DNA_helicase_Holl-junc_RuvA_I"/>
</dbReference>
<dbReference type="GO" id="GO:0009379">
    <property type="term" value="C:Holliday junction helicase complex"/>
    <property type="evidence" value="ECO:0007669"/>
    <property type="project" value="InterPro"/>
</dbReference>
<accession>A0A1M4SI85</accession>
<dbReference type="Gene3D" id="1.10.150.20">
    <property type="entry name" value="5' to 3' exonuclease, C-terminal subdomain"/>
    <property type="match status" value="1"/>
</dbReference>
<feature type="domain" description="Helix-hairpin-helix DNA-binding motif class 1" evidence="7">
    <location>
        <begin position="105"/>
        <end position="124"/>
    </location>
</feature>
<evidence type="ECO:0000313" key="9">
    <source>
        <dbReference type="Proteomes" id="UP000184295"/>
    </source>
</evidence>